<accession>A0A9W8XLL9</accession>
<dbReference type="EMBL" id="JAPEUX010000005">
    <property type="protein sequence ID" value="KAJ4352491.1"/>
    <property type="molecule type" value="Genomic_DNA"/>
</dbReference>
<gene>
    <name evidence="2" type="ORF">N0V89_007839</name>
</gene>
<protein>
    <submittedName>
        <fullName evidence="2">Uncharacterized protein</fullName>
    </submittedName>
</protein>
<feature type="compositionally biased region" description="Basic and acidic residues" evidence="1">
    <location>
        <begin position="121"/>
        <end position="134"/>
    </location>
</feature>
<dbReference type="GeneID" id="80911369"/>
<name>A0A9W8XLL9_9PLEO</name>
<dbReference type="Proteomes" id="UP001140513">
    <property type="component" value="Unassembled WGS sequence"/>
</dbReference>
<feature type="compositionally biased region" description="Polar residues" evidence="1">
    <location>
        <begin position="110"/>
        <end position="119"/>
    </location>
</feature>
<organism evidence="2 3">
    <name type="scientific">Didymosphaeria variabile</name>
    <dbReference type="NCBI Taxonomy" id="1932322"/>
    <lineage>
        <taxon>Eukaryota</taxon>
        <taxon>Fungi</taxon>
        <taxon>Dikarya</taxon>
        <taxon>Ascomycota</taxon>
        <taxon>Pezizomycotina</taxon>
        <taxon>Dothideomycetes</taxon>
        <taxon>Pleosporomycetidae</taxon>
        <taxon>Pleosporales</taxon>
        <taxon>Massarineae</taxon>
        <taxon>Didymosphaeriaceae</taxon>
        <taxon>Didymosphaeria</taxon>
    </lineage>
</organism>
<sequence>MAGTPHDSGQSAHPPWDNSAVPGTNRQPAAEGFPEGAGIDDGVAANDNNSSGPQLPGLAPLTRPNPVPGSFRQAPPGPDATALIPVFSPAPGHTIGTSSFQSDEERRYPSFTSQGQASGRLQEHLRPVSADHDRSSVGLTDQRIVADYGDYQAPVTLYEIVPMTTGCYYAQAWLDNNTSDHPPSPTLLSQYGSVQNIEYRFYHSTQGFIHSGNALSLLVLHNATDPWAHTTLQRESTTTIGTYGYHCFEDDWIHWVTFTPSVETWLKTMEKEGYIKKVREWSKDMQPREKRFHKAYWMAANRRELGGLLRRAPVTGATDPNAVDYDLFPGV</sequence>
<keyword evidence="3" id="KW-1185">Reference proteome</keyword>
<comment type="caution">
    <text evidence="2">The sequence shown here is derived from an EMBL/GenBank/DDBJ whole genome shotgun (WGS) entry which is preliminary data.</text>
</comment>
<dbReference type="RefSeq" id="XP_056070847.1">
    <property type="nucleotide sequence ID" value="XM_056216600.1"/>
</dbReference>
<evidence type="ECO:0000256" key="1">
    <source>
        <dbReference type="SAM" id="MobiDB-lite"/>
    </source>
</evidence>
<feature type="region of interest" description="Disordered" evidence="1">
    <location>
        <begin position="1"/>
        <end position="134"/>
    </location>
</feature>
<evidence type="ECO:0000313" key="3">
    <source>
        <dbReference type="Proteomes" id="UP001140513"/>
    </source>
</evidence>
<evidence type="ECO:0000313" key="2">
    <source>
        <dbReference type="EMBL" id="KAJ4352491.1"/>
    </source>
</evidence>
<dbReference type="AlphaFoldDB" id="A0A9W8XLL9"/>
<dbReference type="OrthoDB" id="3785839at2759"/>
<reference evidence="2" key="1">
    <citation type="submission" date="2022-10" db="EMBL/GenBank/DDBJ databases">
        <title>Tapping the CABI collections for fungal endophytes: first genome assemblies for Collariella, Neodidymelliopsis, Ascochyta clinopodiicola, Didymella pomorum, Didymosphaeria variabile, Neocosmospora piperis and Neocucurbitaria cava.</title>
        <authorList>
            <person name="Hill R."/>
        </authorList>
    </citation>
    <scope>NUCLEOTIDE SEQUENCE</scope>
    <source>
        <strain evidence="2">IMI 356815</strain>
    </source>
</reference>
<proteinExistence type="predicted"/>